<reference evidence="5 6" key="1">
    <citation type="submission" date="2019-02" db="EMBL/GenBank/DDBJ databases">
        <title>Genome sequence of the sea-ice species Brumimicrobium glaciale.</title>
        <authorList>
            <person name="Bowman J.P."/>
        </authorList>
    </citation>
    <scope>NUCLEOTIDE SEQUENCE [LARGE SCALE GENOMIC DNA]</scope>
    <source>
        <strain evidence="5 6">IC156</strain>
    </source>
</reference>
<evidence type="ECO:0000256" key="1">
    <source>
        <dbReference type="ARBA" id="ARBA00023015"/>
    </source>
</evidence>
<accession>A0A4Q4KKL6</accession>
<keyword evidence="1" id="KW-0805">Transcription regulation</keyword>
<proteinExistence type="predicted"/>
<keyword evidence="3" id="KW-0804">Transcription</keyword>
<dbReference type="OrthoDB" id="952277at2"/>
<dbReference type="InterPro" id="IPR036163">
    <property type="entry name" value="HMA_dom_sf"/>
</dbReference>
<comment type="caution">
    <text evidence="5">The sequence shown here is derived from an EMBL/GenBank/DDBJ whole genome shotgun (WGS) entry which is preliminary data.</text>
</comment>
<dbReference type="InterPro" id="IPR018062">
    <property type="entry name" value="HTH_AraC-typ_CS"/>
</dbReference>
<evidence type="ECO:0000259" key="4">
    <source>
        <dbReference type="PROSITE" id="PS01124"/>
    </source>
</evidence>
<dbReference type="Pfam" id="PF12833">
    <property type="entry name" value="HTH_18"/>
    <property type="match status" value="1"/>
</dbReference>
<dbReference type="PANTHER" id="PTHR43280">
    <property type="entry name" value="ARAC-FAMILY TRANSCRIPTIONAL REGULATOR"/>
    <property type="match status" value="1"/>
</dbReference>
<evidence type="ECO:0000313" key="6">
    <source>
        <dbReference type="Proteomes" id="UP000293952"/>
    </source>
</evidence>
<keyword evidence="2" id="KW-0238">DNA-binding</keyword>
<dbReference type="AlphaFoldDB" id="A0A4Q4KKL6"/>
<dbReference type="RefSeq" id="WP_130093718.1">
    <property type="nucleotide sequence ID" value="NZ_SETE01000004.1"/>
</dbReference>
<keyword evidence="6" id="KW-1185">Reference proteome</keyword>
<evidence type="ECO:0000313" key="5">
    <source>
        <dbReference type="EMBL" id="RYM33257.1"/>
    </source>
</evidence>
<dbReference type="PROSITE" id="PS01124">
    <property type="entry name" value="HTH_ARAC_FAMILY_2"/>
    <property type="match status" value="1"/>
</dbReference>
<dbReference type="Gene3D" id="1.10.10.60">
    <property type="entry name" value="Homeodomain-like"/>
    <property type="match status" value="1"/>
</dbReference>
<dbReference type="GO" id="GO:0043565">
    <property type="term" value="F:sequence-specific DNA binding"/>
    <property type="evidence" value="ECO:0007669"/>
    <property type="project" value="InterPro"/>
</dbReference>
<sequence>MGDITKEFNIKGMICSNCIKILAIEFKEIDAEIIDIKLGKIVLRYNPEKVSNSTIEKIINNNRFEVIGVREDILAEQVKKLIIEYVWSTDLQDNLSDYITNRMNRNYDYLSKVFSKIFNKTVRQYTILLKVERTKELIEDGQINFSDIAYSLGYQNSSALSRQFKNVTGINLSEYKNHENSKRIPIDKI</sequence>
<dbReference type="InterPro" id="IPR018060">
    <property type="entry name" value="HTH_AraC"/>
</dbReference>
<protein>
    <submittedName>
        <fullName evidence="5">Helix-turn-helix domain-containing protein</fullName>
    </submittedName>
</protein>
<name>A0A4Q4KKL6_9FLAO</name>
<dbReference type="GO" id="GO:0046872">
    <property type="term" value="F:metal ion binding"/>
    <property type="evidence" value="ECO:0007669"/>
    <property type="project" value="InterPro"/>
</dbReference>
<dbReference type="InterPro" id="IPR009057">
    <property type="entry name" value="Homeodomain-like_sf"/>
</dbReference>
<dbReference type="Proteomes" id="UP000293952">
    <property type="component" value="Unassembled WGS sequence"/>
</dbReference>
<dbReference type="EMBL" id="SETE01000004">
    <property type="protein sequence ID" value="RYM33257.1"/>
    <property type="molecule type" value="Genomic_DNA"/>
</dbReference>
<evidence type="ECO:0000256" key="2">
    <source>
        <dbReference type="ARBA" id="ARBA00023125"/>
    </source>
</evidence>
<dbReference type="PANTHER" id="PTHR43280:SF2">
    <property type="entry name" value="HTH-TYPE TRANSCRIPTIONAL REGULATOR EXSA"/>
    <property type="match status" value="1"/>
</dbReference>
<feature type="domain" description="HTH araC/xylS-type" evidence="4">
    <location>
        <begin position="80"/>
        <end position="178"/>
    </location>
</feature>
<organism evidence="5 6">
    <name type="scientific">Brumimicrobium glaciale</name>
    <dbReference type="NCBI Taxonomy" id="200475"/>
    <lineage>
        <taxon>Bacteria</taxon>
        <taxon>Pseudomonadati</taxon>
        <taxon>Bacteroidota</taxon>
        <taxon>Flavobacteriia</taxon>
        <taxon>Flavobacteriales</taxon>
        <taxon>Crocinitomicaceae</taxon>
        <taxon>Brumimicrobium</taxon>
    </lineage>
</organism>
<evidence type="ECO:0000256" key="3">
    <source>
        <dbReference type="ARBA" id="ARBA00023163"/>
    </source>
</evidence>
<gene>
    <name evidence="5" type="ORF">ERX46_09940</name>
</gene>
<dbReference type="GO" id="GO:0003700">
    <property type="term" value="F:DNA-binding transcription factor activity"/>
    <property type="evidence" value="ECO:0007669"/>
    <property type="project" value="InterPro"/>
</dbReference>
<dbReference type="PROSITE" id="PS00041">
    <property type="entry name" value="HTH_ARAC_FAMILY_1"/>
    <property type="match status" value="1"/>
</dbReference>
<dbReference type="SUPFAM" id="SSF55008">
    <property type="entry name" value="HMA, heavy metal-associated domain"/>
    <property type="match status" value="1"/>
</dbReference>
<dbReference type="SUPFAM" id="SSF46689">
    <property type="entry name" value="Homeodomain-like"/>
    <property type="match status" value="1"/>
</dbReference>
<dbReference type="SMART" id="SM00342">
    <property type="entry name" value="HTH_ARAC"/>
    <property type="match status" value="1"/>
</dbReference>